<protein>
    <submittedName>
        <fullName evidence="1">Uncharacterized protein</fullName>
    </submittedName>
</protein>
<keyword evidence="2" id="KW-1185">Reference proteome</keyword>
<evidence type="ECO:0000313" key="1">
    <source>
        <dbReference type="EMBL" id="OPJ71248.1"/>
    </source>
</evidence>
<dbReference type="EMBL" id="LSYS01007721">
    <property type="protein sequence ID" value="OPJ71248.1"/>
    <property type="molecule type" value="Genomic_DNA"/>
</dbReference>
<reference evidence="1 2" key="1">
    <citation type="submission" date="2016-02" db="EMBL/GenBank/DDBJ databases">
        <title>Band-tailed pigeon sequencing and assembly.</title>
        <authorList>
            <person name="Soares A.E."/>
            <person name="Novak B.J."/>
            <person name="Rice E.S."/>
            <person name="O'Connell B."/>
            <person name="Chang D."/>
            <person name="Weber S."/>
            <person name="Shapiro B."/>
        </authorList>
    </citation>
    <scope>NUCLEOTIDE SEQUENCE [LARGE SCALE GENOMIC DNA]</scope>
    <source>
        <strain evidence="1">BTP2013</strain>
        <tissue evidence="1">Blood</tissue>
    </source>
</reference>
<dbReference type="AlphaFoldDB" id="A0A1V4JGF5"/>
<organism evidence="1 2">
    <name type="scientific">Patagioenas fasciata monilis</name>
    <dbReference type="NCBI Taxonomy" id="372326"/>
    <lineage>
        <taxon>Eukaryota</taxon>
        <taxon>Metazoa</taxon>
        <taxon>Chordata</taxon>
        <taxon>Craniata</taxon>
        <taxon>Vertebrata</taxon>
        <taxon>Euteleostomi</taxon>
        <taxon>Archelosauria</taxon>
        <taxon>Archosauria</taxon>
        <taxon>Dinosauria</taxon>
        <taxon>Saurischia</taxon>
        <taxon>Theropoda</taxon>
        <taxon>Coelurosauria</taxon>
        <taxon>Aves</taxon>
        <taxon>Neognathae</taxon>
        <taxon>Neoaves</taxon>
        <taxon>Columbimorphae</taxon>
        <taxon>Columbiformes</taxon>
        <taxon>Columbidae</taxon>
        <taxon>Patagioenas</taxon>
    </lineage>
</organism>
<name>A0A1V4JGF5_PATFA</name>
<accession>A0A1V4JGF5</accession>
<comment type="caution">
    <text evidence="1">The sequence shown here is derived from an EMBL/GenBank/DDBJ whole genome shotgun (WGS) entry which is preliminary data.</text>
</comment>
<dbReference type="Proteomes" id="UP000190648">
    <property type="component" value="Unassembled WGS sequence"/>
</dbReference>
<sequence length="110" mass="12719">MRALVEQLLLLVGRVARLKEAVELNPAHVRGISTESQKIKHRNRIHSGFSSDVQATLIEVLNPLAAQPSCIVCFFLKNSTRPLSTFYGFRHMIWVQLQIYQYQGMLEYFR</sequence>
<evidence type="ECO:0000313" key="2">
    <source>
        <dbReference type="Proteomes" id="UP000190648"/>
    </source>
</evidence>
<proteinExistence type="predicted"/>
<gene>
    <name evidence="1" type="ORF">AV530_017481</name>
</gene>